<evidence type="ECO:0000256" key="2">
    <source>
        <dbReference type="ARBA" id="ARBA00004760"/>
    </source>
</evidence>
<dbReference type="InterPro" id="IPR015424">
    <property type="entry name" value="PyrdxlP-dep_Trfase"/>
</dbReference>
<dbReference type="OrthoDB" id="3168162at2759"/>
<evidence type="ECO:0000256" key="13">
    <source>
        <dbReference type="ARBA" id="ARBA00042649"/>
    </source>
</evidence>
<evidence type="ECO:0000256" key="1">
    <source>
        <dbReference type="ARBA" id="ARBA00001933"/>
    </source>
</evidence>
<keyword evidence="10" id="KW-0012">Acyltransferase</keyword>
<evidence type="ECO:0000256" key="5">
    <source>
        <dbReference type="ARBA" id="ARBA00013220"/>
    </source>
</evidence>
<dbReference type="EC" id="2.3.1.50" evidence="5"/>
<dbReference type="AlphaFoldDB" id="A0A6A0GPK2"/>
<dbReference type="InterPro" id="IPR004839">
    <property type="entry name" value="Aminotransferase_I/II_large"/>
</dbReference>
<evidence type="ECO:0000256" key="12">
    <source>
        <dbReference type="ARBA" id="ARBA00041765"/>
    </source>
</evidence>
<name>A0A6A0GPK2_HYAAZ</name>
<comment type="pathway">
    <text evidence="3">Sphingolipid metabolism.</text>
</comment>
<dbReference type="GO" id="GO:0005783">
    <property type="term" value="C:endoplasmic reticulum"/>
    <property type="evidence" value="ECO:0007669"/>
    <property type="project" value="TreeGrafter"/>
</dbReference>
<dbReference type="SUPFAM" id="SSF53383">
    <property type="entry name" value="PLP-dependent transferases"/>
    <property type="match status" value="1"/>
</dbReference>
<evidence type="ECO:0000256" key="7">
    <source>
        <dbReference type="ARBA" id="ARBA00022898"/>
    </source>
</evidence>
<comment type="similarity">
    <text evidence="4">Belongs to the class-II pyridoxal-phosphate-dependent aminotransferase family.</text>
</comment>
<gene>
    <name evidence="15" type="ORF">HAZT_HAZT006154</name>
</gene>
<dbReference type="GO" id="GO:0030170">
    <property type="term" value="F:pyridoxal phosphate binding"/>
    <property type="evidence" value="ECO:0007669"/>
    <property type="project" value="InterPro"/>
</dbReference>
<dbReference type="InterPro" id="IPR015421">
    <property type="entry name" value="PyrdxlP-dep_Trfase_major"/>
</dbReference>
<dbReference type="EMBL" id="JQDR03017485">
    <property type="protein sequence ID" value="KAA0183719.1"/>
    <property type="molecule type" value="Genomic_DNA"/>
</dbReference>
<reference evidence="15" key="1">
    <citation type="submission" date="2014-08" db="EMBL/GenBank/DDBJ databases">
        <authorList>
            <person name="Murali S."/>
            <person name="Richards S."/>
            <person name="Bandaranaike D."/>
            <person name="Bellair M."/>
            <person name="Blankenburg K."/>
            <person name="Chao H."/>
            <person name="Dinh H."/>
            <person name="Doddapaneni H."/>
            <person name="Dugan-Rocha S."/>
            <person name="Elkadiri S."/>
            <person name="Gnanaolivu R."/>
            <person name="Hughes D."/>
            <person name="Lee S."/>
            <person name="Li M."/>
            <person name="Ming W."/>
            <person name="Munidasa M."/>
            <person name="Muniz J."/>
            <person name="Nguyen L."/>
            <person name="Osuji N."/>
            <person name="Pu L.-L."/>
            <person name="Puazo M."/>
            <person name="Skinner E."/>
            <person name="Qu C."/>
            <person name="Quiroz J."/>
            <person name="Raj R."/>
            <person name="Weissenberger G."/>
            <person name="Xin Y."/>
            <person name="Zou X."/>
            <person name="Han Y."/>
            <person name="Worley K."/>
            <person name="Muzny D."/>
            <person name="Gibbs R."/>
        </authorList>
    </citation>
    <scope>NUCLEOTIDE SEQUENCE</scope>
    <source>
        <strain evidence="15">HAZT.00-mixed</strain>
        <tissue evidence="15">Whole organism</tissue>
    </source>
</reference>
<proteinExistence type="inferred from homology"/>
<comment type="cofactor">
    <cofactor evidence="1">
        <name>pyridoxal 5'-phosphate</name>
        <dbReference type="ChEBI" id="CHEBI:597326"/>
    </cofactor>
</comment>
<dbReference type="PANTHER" id="PTHR13693">
    <property type="entry name" value="CLASS II AMINOTRANSFERASE/8-AMINO-7-OXONONANOATE SYNTHASE"/>
    <property type="match status" value="1"/>
</dbReference>
<dbReference type="Pfam" id="PF00155">
    <property type="entry name" value="Aminotran_1_2"/>
    <property type="match status" value="1"/>
</dbReference>
<evidence type="ECO:0000256" key="8">
    <source>
        <dbReference type="ARBA" id="ARBA00022919"/>
    </source>
</evidence>
<evidence type="ECO:0000256" key="4">
    <source>
        <dbReference type="ARBA" id="ARBA00008392"/>
    </source>
</evidence>
<dbReference type="GO" id="GO:0004758">
    <property type="term" value="F:serine C-palmitoyltransferase activity"/>
    <property type="evidence" value="ECO:0007669"/>
    <property type="project" value="UniProtKB-EC"/>
</dbReference>
<evidence type="ECO:0000313" key="15">
    <source>
        <dbReference type="EMBL" id="KAA0183719.1"/>
    </source>
</evidence>
<accession>A0A6A0GPK2</accession>
<organism evidence="15">
    <name type="scientific">Hyalella azteca</name>
    <name type="common">Amphipod</name>
    <dbReference type="NCBI Taxonomy" id="294128"/>
    <lineage>
        <taxon>Eukaryota</taxon>
        <taxon>Metazoa</taxon>
        <taxon>Ecdysozoa</taxon>
        <taxon>Arthropoda</taxon>
        <taxon>Crustacea</taxon>
        <taxon>Multicrustacea</taxon>
        <taxon>Malacostraca</taxon>
        <taxon>Eumalacostraca</taxon>
        <taxon>Peracarida</taxon>
        <taxon>Amphipoda</taxon>
        <taxon>Senticaudata</taxon>
        <taxon>Talitrida</taxon>
        <taxon>Talitroidea</taxon>
        <taxon>Hyalellidae</taxon>
        <taxon>Hyalella</taxon>
    </lineage>
</organism>
<dbReference type="GO" id="GO:0046513">
    <property type="term" value="P:ceramide biosynthetic process"/>
    <property type="evidence" value="ECO:0007669"/>
    <property type="project" value="TreeGrafter"/>
</dbReference>
<comment type="caution">
    <text evidence="15">The sequence shown here is derived from an EMBL/GenBank/DDBJ whole genome shotgun (WGS) entry which is preliminary data.</text>
</comment>
<evidence type="ECO:0000256" key="11">
    <source>
        <dbReference type="ARBA" id="ARBA00041066"/>
    </source>
</evidence>
<protein>
    <recommendedName>
        <fullName evidence="11">Serine palmitoyltransferase 1</fullName>
        <ecNumber evidence="5">2.3.1.50</ecNumber>
    </recommendedName>
    <alternativeName>
        <fullName evidence="12">Long chain base biosynthesis protein 1</fullName>
    </alternativeName>
    <alternativeName>
        <fullName evidence="13">Serine-palmitoyl-CoA transferase 1</fullName>
    </alternativeName>
</protein>
<dbReference type="Proteomes" id="UP000711488">
    <property type="component" value="Unassembled WGS sequence"/>
</dbReference>
<reference evidence="15" key="2">
    <citation type="journal article" date="2018" name="Environ. Sci. Technol.">
        <title>The Toxicogenome of Hyalella azteca: A Model for Sediment Ecotoxicology and Evolutionary Toxicology.</title>
        <authorList>
            <person name="Poynton H.C."/>
            <person name="Hasenbein S."/>
            <person name="Benoit J.B."/>
            <person name="Sepulveda M.S."/>
            <person name="Poelchau M.F."/>
            <person name="Hughes D.S.T."/>
            <person name="Murali S.C."/>
            <person name="Chen S."/>
            <person name="Glastad K.M."/>
            <person name="Goodisman M.A.D."/>
            <person name="Werren J.H."/>
            <person name="Vineis J.H."/>
            <person name="Bowen J.L."/>
            <person name="Friedrich M."/>
            <person name="Jones J."/>
            <person name="Robertson H.M."/>
            <person name="Feyereisen R."/>
            <person name="Mechler-Hickson A."/>
            <person name="Mathers N."/>
            <person name="Lee C.E."/>
            <person name="Colbourne J.K."/>
            <person name="Biales A."/>
            <person name="Johnston J.S."/>
            <person name="Wellborn G.A."/>
            <person name="Rosendale A.J."/>
            <person name="Cridge A.G."/>
            <person name="Munoz-Torres M.C."/>
            <person name="Bain P.A."/>
            <person name="Manny A.R."/>
            <person name="Major K.M."/>
            <person name="Lambert F.N."/>
            <person name="Vulpe C.D."/>
            <person name="Tuck P."/>
            <person name="Blalock B.J."/>
            <person name="Lin Y.Y."/>
            <person name="Smith M.E."/>
            <person name="Ochoa-Acuna H."/>
            <person name="Chen M.M."/>
            <person name="Childers C.P."/>
            <person name="Qu J."/>
            <person name="Dugan S."/>
            <person name="Lee S.L."/>
            <person name="Chao H."/>
            <person name="Dinh H."/>
            <person name="Han Y."/>
            <person name="Doddapaneni H."/>
            <person name="Worley K.C."/>
            <person name="Muzny D.M."/>
            <person name="Gibbs R.A."/>
            <person name="Richards S."/>
        </authorList>
    </citation>
    <scope>NUCLEOTIDE SEQUENCE</scope>
    <source>
        <strain evidence="15">HAZT.00-mixed</strain>
        <tissue evidence="15">Whole organism</tissue>
    </source>
</reference>
<dbReference type="GO" id="GO:0046512">
    <property type="term" value="P:sphingosine biosynthetic process"/>
    <property type="evidence" value="ECO:0007669"/>
    <property type="project" value="TreeGrafter"/>
</dbReference>
<keyword evidence="8" id="KW-0746">Sphingolipid metabolism</keyword>
<evidence type="ECO:0000256" key="3">
    <source>
        <dbReference type="ARBA" id="ARBA00004991"/>
    </source>
</evidence>
<keyword evidence="7" id="KW-0663">Pyridoxal phosphate</keyword>
<evidence type="ECO:0000256" key="9">
    <source>
        <dbReference type="ARBA" id="ARBA00023098"/>
    </source>
</evidence>
<evidence type="ECO:0000256" key="6">
    <source>
        <dbReference type="ARBA" id="ARBA00022679"/>
    </source>
</evidence>
<dbReference type="Gene3D" id="3.40.640.10">
    <property type="entry name" value="Type I PLP-dependent aspartate aminotransferase-like (Major domain)"/>
    <property type="match status" value="1"/>
</dbReference>
<reference evidence="15" key="3">
    <citation type="submission" date="2019-06" db="EMBL/GenBank/DDBJ databases">
        <authorList>
            <person name="Poynton C."/>
            <person name="Hasenbein S."/>
            <person name="Benoit J.B."/>
            <person name="Sepulveda M.S."/>
            <person name="Poelchau M.F."/>
            <person name="Murali S.C."/>
            <person name="Chen S."/>
            <person name="Glastad K.M."/>
            <person name="Werren J.H."/>
            <person name="Vineis J.H."/>
            <person name="Bowen J.L."/>
            <person name="Friedrich M."/>
            <person name="Jones J."/>
            <person name="Robertson H.M."/>
            <person name="Feyereisen R."/>
            <person name="Mechler-Hickson A."/>
            <person name="Mathers N."/>
            <person name="Lee C.E."/>
            <person name="Colbourne J.K."/>
            <person name="Biales A."/>
            <person name="Johnston J.S."/>
            <person name="Wellborn G.A."/>
            <person name="Rosendale A.J."/>
            <person name="Cridge A.G."/>
            <person name="Munoz-Torres M.C."/>
            <person name="Bain P.A."/>
            <person name="Manny A.R."/>
            <person name="Major K.M."/>
            <person name="Lambert F.N."/>
            <person name="Vulpe C.D."/>
            <person name="Tuck P."/>
            <person name="Blalock B.J."/>
            <person name="Lin Y.-Y."/>
            <person name="Smith M.E."/>
            <person name="Ochoa-Acuna H."/>
            <person name="Chen M.-J.M."/>
            <person name="Childers C.P."/>
            <person name="Qu J."/>
            <person name="Dugan S."/>
            <person name="Lee S.L."/>
            <person name="Chao H."/>
            <person name="Dinh H."/>
            <person name="Han Y."/>
            <person name="Doddapaneni H."/>
            <person name="Worley K.C."/>
            <person name="Muzny D.M."/>
            <person name="Gibbs R.A."/>
            <person name="Richards S."/>
        </authorList>
    </citation>
    <scope>NUCLEOTIDE SEQUENCE</scope>
    <source>
        <strain evidence="15">HAZT.00-mixed</strain>
        <tissue evidence="15">Whole organism</tissue>
    </source>
</reference>
<sequence>MPNHLFQQESIVFSIYTIEQLLLIHFLNRLVHTTWLLKASCWCGSSGSWLLPSHGLALSSSLRRYKLGLTSHHWVSHQEEEEQLLAEWTPEPLLSSAPDPEHPALNTRTVKGKLGHYVDLGSGPLLNLASHDYLRFSEHEGIETAALECLHQYGVGSCGPRGFYGTTEVHLALEQRLAEFFQCESCVLYSYGFSTMASAIPAYAKSGDVIFADEAVSFCIQRGLQASRSRIVYFRHNDSGHLQQLLEQQAIIDSKVFRYDYISLNPKKANATRRFLVVEGLYMNTGNICRLPELVELRHKYKLRLFIDESCAFGTLGPHGRGALDHFNIPMSEVDLIMGSLEYGGGSTGGFAAGTSFVVEHQRLNGLGYVFSASLPPLLAAAAKQPIEKLLVVALYQLFLIALPWAYRYKKRLCAKGLSPIACHVIITEVYSFRRSTQSFLVHE</sequence>
<comment type="pathway">
    <text evidence="2">Lipid metabolism; sphingolipid metabolism.</text>
</comment>
<dbReference type="PANTHER" id="PTHR13693:SF2">
    <property type="entry name" value="SERINE PALMITOYLTRANSFERASE 1"/>
    <property type="match status" value="1"/>
</dbReference>
<evidence type="ECO:0000256" key="10">
    <source>
        <dbReference type="ARBA" id="ARBA00023315"/>
    </source>
</evidence>
<keyword evidence="6" id="KW-0808">Transferase</keyword>
<dbReference type="GO" id="GO:0016020">
    <property type="term" value="C:membrane"/>
    <property type="evidence" value="ECO:0007669"/>
    <property type="project" value="GOC"/>
</dbReference>
<evidence type="ECO:0000259" key="14">
    <source>
        <dbReference type="Pfam" id="PF00155"/>
    </source>
</evidence>
<feature type="domain" description="Aminotransferase class I/classII large" evidence="14">
    <location>
        <begin position="125"/>
        <end position="388"/>
    </location>
</feature>
<dbReference type="InterPro" id="IPR050087">
    <property type="entry name" value="AON_synthase_class-II"/>
</dbReference>
<keyword evidence="9" id="KW-0443">Lipid metabolism</keyword>